<name>A0A979FIU7_HYAAZ</name>
<gene>
    <name evidence="4" type="primary">LOC108682029</name>
</gene>
<dbReference type="PANTHER" id="PTHR10170:SF10">
    <property type="entry name" value="HUNTINGTIN"/>
    <property type="match status" value="1"/>
</dbReference>
<feature type="compositionally biased region" description="Gly residues" evidence="2">
    <location>
        <begin position="25"/>
        <end position="34"/>
    </location>
</feature>
<keyword evidence="3" id="KW-1185">Reference proteome</keyword>
<feature type="repeat" description="HEAT" evidence="1">
    <location>
        <begin position="120"/>
        <end position="157"/>
    </location>
</feature>
<dbReference type="Gene3D" id="1.25.10.10">
    <property type="entry name" value="Leucine-rich Repeat Variant"/>
    <property type="match status" value="1"/>
</dbReference>
<dbReference type="GO" id="GO:0005737">
    <property type="term" value="C:cytoplasm"/>
    <property type="evidence" value="ECO:0007669"/>
    <property type="project" value="TreeGrafter"/>
</dbReference>
<organism evidence="3 4">
    <name type="scientific">Hyalella azteca</name>
    <name type="common">Amphipod</name>
    <dbReference type="NCBI Taxonomy" id="294128"/>
    <lineage>
        <taxon>Eukaryota</taxon>
        <taxon>Metazoa</taxon>
        <taxon>Ecdysozoa</taxon>
        <taxon>Arthropoda</taxon>
        <taxon>Crustacea</taxon>
        <taxon>Multicrustacea</taxon>
        <taxon>Malacostraca</taxon>
        <taxon>Eumalacostraca</taxon>
        <taxon>Peracarida</taxon>
        <taxon>Amphipoda</taxon>
        <taxon>Senticaudata</taxon>
        <taxon>Talitrida</taxon>
        <taxon>Talitroidea</taxon>
        <taxon>Hyalellidae</taxon>
        <taxon>Hyalella</taxon>
    </lineage>
</organism>
<dbReference type="Proteomes" id="UP000694843">
    <property type="component" value="Unplaced"/>
</dbReference>
<dbReference type="PANTHER" id="PTHR10170">
    <property type="entry name" value="HUNTINGTON DISEASE PROTEIN"/>
    <property type="match status" value="1"/>
</dbReference>
<feature type="non-terminal residue" evidence="4">
    <location>
        <position position="705"/>
    </location>
</feature>
<sequence length="705" mass="72563">MTSSLEKVSKFLEALKASHSSSGDGSSGGTGPGLGQTVLAFPSSTEQFFEQTAAVASSISQQGQTFLSKREPGLSKRDRMSHCQVSVDAVLAAFSSKTRGSSAPESLSKTQDSARLLSLTVETLLLLVDDEQPDVRMTADEGLNRITRGVPAAQTAKVFVEQMKEKKNGSARVIRAALARFAVLAKQIRVQKGRAYMQTLVPLLCSFSQRPEENLHESLATAVTSVCSALGHFASDNELKLLLTAYQPNLAHKSNIIRRAAAQILVAICRHCRKPNLFLGLLVALLLKMLVPLPRSQCLVLGGLSCLRLLAPHLASICPPSSDDPSAPPPSDSHCYSVSLPQLLTVYQLAVHHSSSVHHNTATAGLELLRALLQYAPGALVVALVTPGGVPQCYLPLDAAAPEDATVAGAAAAEVGGRLVGAMGDDDATSLEPDTPSSGGMLLAHTSLEDDGGGGCDEDDLVVTGDVSAATGDLSPAAGSVLAAADDVSAATDDLSAAAGSVLAATGDTSAAADDVSAAADDVSAATGDTSAAAAGASFSSDLYASVEIGQLADDEELHPLLLGRRARTPATDDQVGHEGRSQAVETAAADSAFADSAAADYVAADSATADLDDAAAVSSAASKDSSKSCGDVWSVCGADVSSGRWLVRLLCRRFLLAGHSGSLVGGRSVRVSARVLALNCLASLLAWMPELLADTLHDQCLDHL</sequence>
<dbReference type="OrthoDB" id="10065698at2759"/>
<dbReference type="RefSeq" id="XP_047736476.1">
    <property type="nucleotide sequence ID" value="XM_047880520.1"/>
</dbReference>
<dbReference type="PROSITE" id="PS50077">
    <property type="entry name" value="HEAT_REPEAT"/>
    <property type="match status" value="1"/>
</dbReference>
<dbReference type="AlphaFoldDB" id="A0A979FIU7"/>
<evidence type="ECO:0000256" key="1">
    <source>
        <dbReference type="PROSITE-ProRule" id="PRU00103"/>
    </source>
</evidence>
<protein>
    <submittedName>
        <fullName evidence="4">Huntingtin</fullName>
    </submittedName>
</protein>
<proteinExistence type="predicted"/>
<dbReference type="InterPro" id="IPR016024">
    <property type="entry name" value="ARM-type_fold"/>
</dbReference>
<dbReference type="KEGG" id="hazt:108682029"/>
<dbReference type="GeneID" id="108682029"/>
<evidence type="ECO:0000256" key="2">
    <source>
        <dbReference type="SAM" id="MobiDB-lite"/>
    </source>
</evidence>
<evidence type="ECO:0000313" key="3">
    <source>
        <dbReference type="Proteomes" id="UP000694843"/>
    </source>
</evidence>
<dbReference type="Pfam" id="PF20926">
    <property type="entry name" value="Htt_N-HEAT_1"/>
    <property type="match status" value="1"/>
</dbReference>
<dbReference type="InterPro" id="IPR028426">
    <property type="entry name" value="Huntingtin_fam"/>
</dbReference>
<evidence type="ECO:0000313" key="4">
    <source>
        <dbReference type="RefSeq" id="XP_047736476.1"/>
    </source>
</evidence>
<dbReference type="SUPFAM" id="SSF48371">
    <property type="entry name" value="ARM repeat"/>
    <property type="match status" value="1"/>
</dbReference>
<accession>A0A979FIU7</accession>
<dbReference type="InterPro" id="IPR011989">
    <property type="entry name" value="ARM-like"/>
</dbReference>
<feature type="region of interest" description="Disordered" evidence="2">
    <location>
        <begin position="16"/>
        <end position="37"/>
    </location>
</feature>
<dbReference type="InterPro" id="IPR021133">
    <property type="entry name" value="HEAT_type_2"/>
</dbReference>
<dbReference type="InterPro" id="IPR048411">
    <property type="entry name" value="Htt_N_HEAT_rpt-1"/>
</dbReference>
<reference evidence="4" key="1">
    <citation type="submission" date="2025-08" db="UniProtKB">
        <authorList>
            <consortium name="RefSeq"/>
        </authorList>
    </citation>
    <scope>IDENTIFICATION</scope>
    <source>
        <tissue evidence="4">Whole organism</tissue>
    </source>
</reference>